<proteinExistence type="predicted"/>
<dbReference type="InterPro" id="IPR024989">
    <property type="entry name" value="MFS_assoc_dom"/>
</dbReference>
<dbReference type="Pfam" id="PF12832">
    <property type="entry name" value="MFS_1_like"/>
    <property type="match status" value="1"/>
</dbReference>
<gene>
    <name evidence="10" type="ORF">GJB61_14565</name>
</gene>
<evidence type="ECO:0000256" key="2">
    <source>
        <dbReference type="ARBA" id="ARBA00022448"/>
    </source>
</evidence>
<name>A0A7X2H632_9BACL</name>
<sequence>MPRCCYQAFSGKGVPNLRENLDKQPSFTSLKWFNFFVYGTIVLFTSFFQLYLQDAGMNKLEIGSVMSIGALVSIFANPFWGIWTDRSQNIRRIVMLMLTGTLVISQLVFQANTYEMIYVSIILFYFFQGPLFAQSNTMILSYINGTTHRFGSFRLWGSMGWALTAVIAGPILEWAGVSVLSYLFTALLCASMVALLALPKLDQSIGMAPLPFKGFSRNFYNPFFLCFILFGILVSIPNTMNNTFMSLYITDLGGSKSMIGLAVFLSSILEVGVFILCGRFLKRKISVLLGWLAFVSALFALRWWLMADATTALQVALIQILHCITFGGFFYVGTQLTMLLVPRAYRSSGQALYTLTWSGISGILGGVLGGWLFQNLGAQSMYQSGVFLALIGALGFGSMWLFVIRGGYRPPSEAEEEHTETEL</sequence>
<protein>
    <submittedName>
        <fullName evidence="10">MFS transporter</fullName>
    </submittedName>
</protein>
<dbReference type="GO" id="GO:0015528">
    <property type="term" value="F:lactose:proton symporter activity"/>
    <property type="evidence" value="ECO:0007669"/>
    <property type="project" value="TreeGrafter"/>
</dbReference>
<feature type="transmembrane region" description="Helical" evidence="8">
    <location>
        <begin position="257"/>
        <end position="278"/>
    </location>
</feature>
<feature type="transmembrane region" description="Helical" evidence="8">
    <location>
        <begin position="219"/>
        <end position="237"/>
    </location>
</feature>
<feature type="transmembrane region" description="Helical" evidence="8">
    <location>
        <begin position="64"/>
        <end position="83"/>
    </location>
</feature>
<keyword evidence="2" id="KW-0813">Transport</keyword>
<dbReference type="Proteomes" id="UP000463051">
    <property type="component" value="Unassembled WGS sequence"/>
</dbReference>
<keyword evidence="7 8" id="KW-0472">Membrane</keyword>
<evidence type="ECO:0000256" key="1">
    <source>
        <dbReference type="ARBA" id="ARBA00004429"/>
    </source>
</evidence>
<evidence type="ECO:0000256" key="8">
    <source>
        <dbReference type="SAM" id="Phobius"/>
    </source>
</evidence>
<feature type="transmembrane region" description="Helical" evidence="8">
    <location>
        <begin position="32"/>
        <end position="52"/>
    </location>
</feature>
<evidence type="ECO:0000256" key="7">
    <source>
        <dbReference type="ARBA" id="ARBA00023136"/>
    </source>
</evidence>
<feature type="transmembrane region" description="Helical" evidence="8">
    <location>
        <begin position="352"/>
        <end position="373"/>
    </location>
</feature>
<comment type="caution">
    <text evidence="10">The sequence shown here is derived from an EMBL/GenBank/DDBJ whole genome shotgun (WGS) entry which is preliminary data.</text>
</comment>
<keyword evidence="4" id="KW-0997">Cell inner membrane</keyword>
<evidence type="ECO:0000256" key="4">
    <source>
        <dbReference type="ARBA" id="ARBA00022519"/>
    </source>
</evidence>
<evidence type="ECO:0000259" key="9">
    <source>
        <dbReference type="Pfam" id="PF12832"/>
    </source>
</evidence>
<keyword evidence="5 8" id="KW-0812">Transmembrane</keyword>
<feature type="transmembrane region" description="Helical" evidence="8">
    <location>
        <begin position="311"/>
        <end position="332"/>
    </location>
</feature>
<feature type="transmembrane region" description="Helical" evidence="8">
    <location>
        <begin position="285"/>
        <end position="305"/>
    </location>
</feature>
<dbReference type="SUPFAM" id="SSF103473">
    <property type="entry name" value="MFS general substrate transporter"/>
    <property type="match status" value="1"/>
</dbReference>
<feature type="transmembrane region" description="Helical" evidence="8">
    <location>
        <begin position="385"/>
        <end position="404"/>
    </location>
</feature>
<dbReference type="AlphaFoldDB" id="A0A7X2H632"/>
<evidence type="ECO:0000256" key="6">
    <source>
        <dbReference type="ARBA" id="ARBA00022989"/>
    </source>
</evidence>
<feature type="transmembrane region" description="Helical" evidence="8">
    <location>
        <begin position="153"/>
        <end position="172"/>
    </location>
</feature>
<feature type="transmembrane region" description="Helical" evidence="8">
    <location>
        <begin position="115"/>
        <end position="133"/>
    </location>
</feature>
<feature type="transmembrane region" description="Helical" evidence="8">
    <location>
        <begin position="90"/>
        <end position="109"/>
    </location>
</feature>
<dbReference type="PANTHER" id="PTHR23522">
    <property type="entry name" value="BLL5896 PROTEIN"/>
    <property type="match status" value="1"/>
</dbReference>
<reference evidence="10 11" key="1">
    <citation type="submission" date="2019-11" db="EMBL/GenBank/DDBJ databases">
        <title>Paenibacillus monticola sp. nov., a novel PGPR strain isolated from mountain sample in China.</title>
        <authorList>
            <person name="Zhao Q."/>
            <person name="Li H.-P."/>
            <person name="Zhang J.-L."/>
        </authorList>
    </citation>
    <scope>NUCLEOTIDE SEQUENCE [LARGE SCALE GENOMIC DNA]</scope>
    <source>
        <strain evidence="10 11">LC-T2</strain>
    </source>
</reference>
<dbReference type="InterPro" id="IPR036259">
    <property type="entry name" value="MFS_trans_sf"/>
</dbReference>
<organism evidence="10 11">
    <name type="scientific">Paenibacillus monticola</name>
    <dbReference type="NCBI Taxonomy" id="2666075"/>
    <lineage>
        <taxon>Bacteria</taxon>
        <taxon>Bacillati</taxon>
        <taxon>Bacillota</taxon>
        <taxon>Bacilli</taxon>
        <taxon>Bacillales</taxon>
        <taxon>Paenibacillaceae</taxon>
        <taxon>Paenibacillus</taxon>
    </lineage>
</organism>
<feature type="transmembrane region" description="Helical" evidence="8">
    <location>
        <begin position="178"/>
        <end position="198"/>
    </location>
</feature>
<dbReference type="GO" id="GO:0030395">
    <property type="term" value="F:lactose binding"/>
    <property type="evidence" value="ECO:0007669"/>
    <property type="project" value="TreeGrafter"/>
</dbReference>
<keyword evidence="6 8" id="KW-1133">Transmembrane helix</keyword>
<comment type="subcellular location">
    <subcellularLocation>
        <location evidence="1">Cell inner membrane</location>
        <topology evidence="1">Multi-pass membrane protein</topology>
    </subcellularLocation>
</comment>
<evidence type="ECO:0000313" key="10">
    <source>
        <dbReference type="EMBL" id="MRN54207.1"/>
    </source>
</evidence>
<evidence type="ECO:0000256" key="5">
    <source>
        <dbReference type="ARBA" id="ARBA00022692"/>
    </source>
</evidence>
<dbReference type="GO" id="GO:0005886">
    <property type="term" value="C:plasma membrane"/>
    <property type="evidence" value="ECO:0007669"/>
    <property type="project" value="UniProtKB-SubCell"/>
</dbReference>
<dbReference type="EMBL" id="WJXB01000004">
    <property type="protein sequence ID" value="MRN54207.1"/>
    <property type="molecule type" value="Genomic_DNA"/>
</dbReference>
<evidence type="ECO:0000256" key="3">
    <source>
        <dbReference type="ARBA" id="ARBA00022475"/>
    </source>
</evidence>
<feature type="domain" description="Major facilitator superfamily associated" evidence="9">
    <location>
        <begin position="28"/>
        <end position="383"/>
    </location>
</feature>
<dbReference type="PANTHER" id="PTHR23522:SF10">
    <property type="entry name" value="3-PHENYLPROPIONIC ACID TRANSPORTER-RELATED"/>
    <property type="match status" value="1"/>
</dbReference>
<evidence type="ECO:0000313" key="11">
    <source>
        <dbReference type="Proteomes" id="UP000463051"/>
    </source>
</evidence>
<keyword evidence="11" id="KW-1185">Reference proteome</keyword>
<dbReference type="Gene3D" id="1.20.1250.20">
    <property type="entry name" value="MFS general substrate transporter like domains"/>
    <property type="match status" value="2"/>
</dbReference>
<accession>A0A7X2H632</accession>
<keyword evidence="3" id="KW-1003">Cell membrane</keyword>